<proteinExistence type="predicted"/>
<reference evidence="2" key="1">
    <citation type="submission" date="2021-02" db="EMBL/GenBank/DDBJ databases">
        <authorList>
            <person name="Dougan E. K."/>
            <person name="Rhodes N."/>
            <person name="Thang M."/>
            <person name="Chan C."/>
        </authorList>
    </citation>
    <scope>NUCLEOTIDE SEQUENCE</scope>
</reference>
<feature type="chain" id="PRO_5032463445" evidence="1">
    <location>
        <begin position="31"/>
        <end position="192"/>
    </location>
</feature>
<keyword evidence="1" id="KW-0732">Signal</keyword>
<comment type="caution">
    <text evidence="2">The sequence shown here is derived from an EMBL/GenBank/DDBJ whole genome shotgun (WGS) entry which is preliminary data.</text>
</comment>
<dbReference type="OrthoDB" id="437533at2759"/>
<gene>
    <name evidence="2" type="ORF">SNEC2469_LOCUS32502</name>
</gene>
<protein>
    <submittedName>
        <fullName evidence="2">Uncharacterized protein</fullName>
    </submittedName>
</protein>
<accession>A0A813BW54</accession>
<dbReference type="EMBL" id="CAJNJA010082363">
    <property type="protein sequence ID" value="CAE7932443.1"/>
    <property type="molecule type" value="Genomic_DNA"/>
</dbReference>
<feature type="signal peptide" evidence="1">
    <location>
        <begin position="1"/>
        <end position="30"/>
    </location>
</feature>
<evidence type="ECO:0000256" key="1">
    <source>
        <dbReference type="SAM" id="SignalP"/>
    </source>
</evidence>
<dbReference type="Proteomes" id="UP000601435">
    <property type="component" value="Unassembled WGS sequence"/>
</dbReference>
<evidence type="ECO:0000313" key="3">
    <source>
        <dbReference type="Proteomes" id="UP000601435"/>
    </source>
</evidence>
<name>A0A813BW54_9DINO</name>
<sequence length="192" mass="20775">MGRRSKAATLSLASLAFLVAAPLALEHVRAWTLEAAKVHLQDAQEEISSATQDLTKEPVTPESIAVWMKVVGSELLRGAAVVALPARMSLQGTSAALLLPMSATLMRHAHTAPNTTIAQACQLLEVQFPCPDMLVVDSDRVGLQTLPLLPPRRQWAVFVSRALMEKASQPQLLALLLREAFFFGLGDLDNCQ</sequence>
<evidence type="ECO:0000313" key="2">
    <source>
        <dbReference type="EMBL" id="CAE7932443.1"/>
    </source>
</evidence>
<keyword evidence="3" id="KW-1185">Reference proteome</keyword>
<organism evidence="2 3">
    <name type="scientific">Symbiodinium necroappetens</name>
    <dbReference type="NCBI Taxonomy" id="1628268"/>
    <lineage>
        <taxon>Eukaryota</taxon>
        <taxon>Sar</taxon>
        <taxon>Alveolata</taxon>
        <taxon>Dinophyceae</taxon>
        <taxon>Suessiales</taxon>
        <taxon>Symbiodiniaceae</taxon>
        <taxon>Symbiodinium</taxon>
    </lineage>
</organism>
<dbReference type="AlphaFoldDB" id="A0A813BW54"/>